<protein>
    <submittedName>
        <fullName evidence="1">Uncharacterized protein</fullName>
    </submittedName>
</protein>
<reference evidence="1 2" key="1">
    <citation type="submission" date="2013-06" db="EMBL/GenBank/DDBJ databases">
        <title>Whole genome shotgun sequence of Bacillus selenatarsenatis SF-1.</title>
        <authorList>
            <person name="Kuroda M."/>
            <person name="Sei K."/>
            <person name="Yamashita M."/>
            <person name="Ike M."/>
        </authorList>
    </citation>
    <scope>NUCLEOTIDE SEQUENCE [LARGE SCALE GENOMIC DNA]</scope>
    <source>
        <strain evidence="1 2">SF-1</strain>
    </source>
</reference>
<proteinExistence type="predicted"/>
<organism evidence="1 2">
    <name type="scientific">Mesobacillus selenatarsenatis (strain DSM 18680 / JCM 14380 / FERM P-15431 / SF-1)</name>
    <dbReference type="NCBI Taxonomy" id="1321606"/>
    <lineage>
        <taxon>Bacteria</taxon>
        <taxon>Bacillati</taxon>
        <taxon>Bacillota</taxon>
        <taxon>Bacilli</taxon>
        <taxon>Bacillales</taxon>
        <taxon>Bacillaceae</taxon>
        <taxon>Mesobacillus</taxon>
    </lineage>
</organism>
<dbReference type="EMBL" id="BASE01000019">
    <property type="protein sequence ID" value="GAM12882.1"/>
    <property type="molecule type" value="Genomic_DNA"/>
</dbReference>
<dbReference type="AlphaFoldDB" id="A0A0A8X1J7"/>
<evidence type="ECO:0000313" key="1">
    <source>
        <dbReference type="EMBL" id="GAM12882.1"/>
    </source>
</evidence>
<sequence>MLHSLFVVDHMVIPIRFSLLRKEAKQLIFTVSVDAKNP</sequence>
<accession>A0A0A8X1J7</accession>
<name>A0A0A8X1J7_MESS1</name>
<gene>
    <name evidence="1" type="ORF">SAMD00020551_1017</name>
</gene>
<keyword evidence="2" id="KW-1185">Reference proteome</keyword>
<evidence type="ECO:0000313" key="2">
    <source>
        <dbReference type="Proteomes" id="UP000031014"/>
    </source>
</evidence>
<dbReference type="Proteomes" id="UP000031014">
    <property type="component" value="Unassembled WGS sequence"/>
</dbReference>
<comment type="caution">
    <text evidence="1">The sequence shown here is derived from an EMBL/GenBank/DDBJ whole genome shotgun (WGS) entry which is preliminary data.</text>
</comment>